<gene>
    <name evidence="2" type="ORF">PVAG01_03174</name>
</gene>
<proteinExistence type="predicted"/>
<feature type="compositionally biased region" description="Basic and acidic residues" evidence="1">
    <location>
        <begin position="185"/>
        <end position="202"/>
    </location>
</feature>
<evidence type="ECO:0000313" key="3">
    <source>
        <dbReference type="Proteomes" id="UP001629113"/>
    </source>
</evidence>
<reference evidence="2 3" key="1">
    <citation type="submission" date="2024-06" db="EMBL/GenBank/DDBJ databases">
        <title>Complete genome of Phlyctema vagabunda strain 19-DSS-EL-015.</title>
        <authorList>
            <person name="Fiorenzani C."/>
        </authorList>
    </citation>
    <scope>NUCLEOTIDE SEQUENCE [LARGE SCALE GENOMIC DNA]</scope>
    <source>
        <strain evidence="2 3">19-DSS-EL-015</strain>
    </source>
</reference>
<dbReference type="EMBL" id="JBFCZG010000002">
    <property type="protein sequence ID" value="KAL3426383.1"/>
    <property type="molecule type" value="Genomic_DNA"/>
</dbReference>
<dbReference type="Proteomes" id="UP001629113">
    <property type="component" value="Unassembled WGS sequence"/>
</dbReference>
<protein>
    <submittedName>
        <fullName evidence="2">Uncharacterized protein</fullName>
    </submittedName>
</protein>
<feature type="region of interest" description="Disordered" evidence="1">
    <location>
        <begin position="160"/>
        <end position="206"/>
    </location>
</feature>
<sequence length="322" mass="35643">MIQSRPVSQGTNSPVTLYSYIHSSTLEFRPPLLSEGSQGLIPIFCSHNPFVHLILYLGPRPMHRLQSSSNRCRCTLTDITRQRNGRTQDFILGPRQQLLLVLPVLRHHLDQTIRDAHKVRLGGRDAAPGKHHIARAAHPDQGRQSKGPSRAWDDAQARLRQGNLRRRREDAEVCAESELKTAAQGERRHGRDGRDGQGREGLEGIPQVLEERAGPFLAGVKPARSFKSAPAQKQLSTSLARISARTGPCSFAPSTVLARSFSSPFTSYWPATLVMLLRSSRSSCREIAFRADGRLRFRMRMRPLPGAGTSCTFSSGAAEGVE</sequence>
<organism evidence="2 3">
    <name type="scientific">Phlyctema vagabunda</name>
    <dbReference type="NCBI Taxonomy" id="108571"/>
    <lineage>
        <taxon>Eukaryota</taxon>
        <taxon>Fungi</taxon>
        <taxon>Dikarya</taxon>
        <taxon>Ascomycota</taxon>
        <taxon>Pezizomycotina</taxon>
        <taxon>Leotiomycetes</taxon>
        <taxon>Helotiales</taxon>
        <taxon>Dermateaceae</taxon>
        <taxon>Phlyctema</taxon>
    </lineage>
</organism>
<feature type="region of interest" description="Disordered" evidence="1">
    <location>
        <begin position="134"/>
        <end position="153"/>
    </location>
</feature>
<evidence type="ECO:0000256" key="1">
    <source>
        <dbReference type="SAM" id="MobiDB-lite"/>
    </source>
</evidence>
<comment type="caution">
    <text evidence="2">The sequence shown here is derived from an EMBL/GenBank/DDBJ whole genome shotgun (WGS) entry which is preliminary data.</text>
</comment>
<evidence type="ECO:0000313" key="2">
    <source>
        <dbReference type="EMBL" id="KAL3426383.1"/>
    </source>
</evidence>
<keyword evidence="3" id="KW-1185">Reference proteome</keyword>
<name>A0ABR4PT63_9HELO</name>
<accession>A0ABR4PT63</accession>